<dbReference type="Pfam" id="PF25068">
    <property type="entry name" value="ARM_TT21_4th"/>
    <property type="match status" value="1"/>
</dbReference>
<evidence type="ECO:0000259" key="7">
    <source>
        <dbReference type="Pfam" id="PF25068"/>
    </source>
</evidence>
<dbReference type="InterPro" id="IPR056834">
    <property type="entry name" value="ARM_TT21_C"/>
</dbReference>
<name>A0A9P0CW85_9CUCU</name>
<keyword evidence="3 4" id="KW-0802">TPR repeat</keyword>
<evidence type="ECO:0000259" key="5">
    <source>
        <dbReference type="Pfam" id="PF25063"/>
    </source>
</evidence>
<feature type="domain" description="Tetratricopeptide repeat protein 21A/21B fourth ARM" evidence="7">
    <location>
        <begin position="80"/>
        <end position="231"/>
    </location>
</feature>
<sequence length="632" mass="73105">MEHIDETSEFAQPDIFPKLKQDKYSYLKPYQDLVEENPNPENYVRLGDAYLKVLEPDEALQAYKKALKENPKDLSIIHIMGKALIKTHYFKRAVNFYKDAIKDNNDLELKVQLSELYMNLNDFQKAELLLLDELQEAAFSEDDDLDYLKKKLRLQSLLAQIQEKSGNVTYAMKSLKDAMKTQEKIRKRLSVDNEPTEDKNVILLELPVKLGEMALMTNKTEQAITFYKEGLEMTPNNINILVALAKAYMQVNNLDMCQQTCALILKNNSTNETASVLLAEIAIRKVDFDMAAFHFIQLVTKEPKNWQALARLIDIFRRMGIIEDSVKYLDLAADFCDAKEHKFLYCTALYQWYSGDLNGALRNFNISKQDPDFGLNSIYHMIDICLNPEEDMFTEFMEADDTEYKDSRSMALKTAERLLRELKIRLGSKAEDVMKYRLLDNFRLLSTREKFNIERALDDFSSIGAQSGSKENIGTILGVATAYTLLNQGKRAKTQLKRIATTIWSIENSEYLERSWLLLSDYYIQASKYEPAAQLIKKILQHNKSCTKAHEYLGFISEKEQRYQEAANQYEEAWKLGRKTNPSIGFKLASCFMKCKKYPNAIVTAQEVLKISPEYEKIRKDILEKSLNNLRT</sequence>
<dbReference type="InterPro" id="IPR056836">
    <property type="entry name" value="ARM_TT21_4th"/>
</dbReference>
<evidence type="ECO:0000313" key="9">
    <source>
        <dbReference type="Proteomes" id="UP001153636"/>
    </source>
</evidence>
<dbReference type="InterPro" id="IPR056835">
    <property type="entry name" value="ARM_TT21_5th"/>
</dbReference>
<dbReference type="GO" id="GO:0035721">
    <property type="term" value="P:intraciliary retrograde transport"/>
    <property type="evidence" value="ECO:0007669"/>
    <property type="project" value="TreeGrafter"/>
</dbReference>
<dbReference type="Pfam" id="PF25064">
    <property type="entry name" value="ARM_TT21_5th"/>
    <property type="match status" value="1"/>
</dbReference>
<accession>A0A9P0CW85</accession>
<dbReference type="EMBL" id="OV651816">
    <property type="protein sequence ID" value="CAH1109426.1"/>
    <property type="molecule type" value="Genomic_DNA"/>
</dbReference>
<protein>
    <submittedName>
        <fullName evidence="8">Uncharacterized protein</fullName>
    </submittedName>
</protein>
<dbReference type="Pfam" id="PF00515">
    <property type="entry name" value="TPR_1"/>
    <property type="match status" value="1"/>
</dbReference>
<dbReference type="Proteomes" id="UP001153636">
    <property type="component" value="Chromosome 4"/>
</dbReference>
<dbReference type="Gene3D" id="1.25.40.10">
    <property type="entry name" value="Tetratricopeptide repeat domain"/>
    <property type="match status" value="3"/>
</dbReference>
<dbReference type="FunFam" id="1.25.40.10:FF:000219">
    <property type="entry name" value="Tetratricopeptide repeat domain 21B"/>
    <property type="match status" value="1"/>
</dbReference>
<comment type="similarity">
    <text evidence="1">Belongs to the TTC21 family.</text>
</comment>
<dbReference type="GO" id="GO:0030991">
    <property type="term" value="C:intraciliary transport particle A"/>
    <property type="evidence" value="ECO:0007669"/>
    <property type="project" value="TreeGrafter"/>
</dbReference>
<reference evidence="8" key="1">
    <citation type="submission" date="2022-01" db="EMBL/GenBank/DDBJ databases">
        <authorList>
            <person name="King R."/>
        </authorList>
    </citation>
    <scope>NUCLEOTIDE SEQUENCE</scope>
</reference>
<dbReference type="GO" id="GO:0061512">
    <property type="term" value="P:protein localization to cilium"/>
    <property type="evidence" value="ECO:0007669"/>
    <property type="project" value="TreeGrafter"/>
</dbReference>
<evidence type="ECO:0000313" key="8">
    <source>
        <dbReference type="EMBL" id="CAH1109426.1"/>
    </source>
</evidence>
<dbReference type="InterPro" id="IPR040364">
    <property type="entry name" value="TTC21A/TTC21B"/>
</dbReference>
<dbReference type="PROSITE" id="PS50005">
    <property type="entry name" value="TPR"/>
    <property type="match status" value="2"/>
</dbReference>
<dbReference type="OrthoDB" id="10259630at2759"/>
<evidence type="ECO:0000256" key="2">
    <source>
        <dbReference type="ARBA" id="ARBA00022737"/>
    </source>
</evidence>
<evidence type="ECO:0000256" key="1">
    <source>
        <dbReference type="ARBA" id="ARBA00010935"/>
    </source>
</evidence>
<dbReference type="SUPFAM" id="SSF48452">
    <property type="entry name" value="TPR-like"/>
    <property type="match status" value="3"/>
</dbReference>
<dbReference type="PANTHER" id="PTHR14699">
    <property type="entry name" value="STI2 PROTEIN-RELATED"/>
    <property type="match status" value="1"/>
</dbReference>
<dbReference type="SMART" id="SM00028">
    <property type="entry name" value="TPR"/>
    <property type="match status" value="9"/>
</dbReference>
<feature type="domain" description="Tetratricopeptide repeat protein 21A/21B fifth ARM repeats" evidence="6">
    <location>
        <begin position="272"/>
        <end position="386"/>
    </location>
</feature>
<dbReference type="GO" id="GO:0005929">
    <property type="term" value="C:cilium"/>
    <property type="evidence" value="ECO:0007669"/>
    <property type="project" value="GOC"/>
</dbReference>
<keyword evidence="9" id="KW-1185">Reference proteome</keyword>
<evidence type="ECO:0000256" key="3">
    <source>
        <dbReference type="ARBA" id="ARBA00022803"/>
    </source>
</evidence>
<dbReference type="Pfam" id="PF25063">
    <property type="entry name" value="ARM_TT21_C"/>
    <property type="match status" value="1"/>
</dbReference>
<feature type="repeat" description="TPR" evidence="4">
    <location>
        <begin position="204"/>
        <end position="237"/>
    </location>
</feature>
<evidence type="ECO:0000259" key="6">
    <source>
        <dbReference type="Pfam" id="PF25064"/>
    </source>
</evidence>
<dbReference type="PANTHER" id="PTHR14699:SF0">
    <property type="entry name" value="TETRATRICOPEPTIDE REPEAT PROTEIN 21 HOMOLOG"/>
    <property type="match status" value="1"/>
</dbReference>
<organism evidence="8 9">
    <name type="scientific">Psylliodes chrysocephalus</name>
    <dbReference type="NCBI Taxonomy" id="3402493"/>
    <lineage>
        <taxon>Eukaryota</taxon>
        <taxon>Metazoa</taxon>
        <taxon>Ecdysozoa</taxon>
        <taxon>Arthropoda</taxon>
        <taxon>Hexapoda</taxon>
        <taxon>Insecta</taxon>
        <taxon>Pterygota</taxon>
        <taxon>Neoptera</taxon>
        <taxon>Endopterygota</taxon>
        <taxon>Coleoptera</taxon>
        <taxon>Polyphaga</taxon>
        <taxon>Cucujiformia</taxon>
        <taxon>Chrysomeloidea</taxon>
        <taxon>Chrysomelidae</taxon>
        <taxon>Galerucinae</taxon>
        <taxon>Alticini</taxon>
        <taxon>Psylliodes</taxon>
    </lineage>
</organism>
<feature type="repeat" description="TPR" evidence="4">
    <location>
        <begin position="40"/>
        <end position="73"/>
    </location>
</feature>
<dbReference type="InterPro" id="IPR011990">
    <property type="entry name" value="TPR-like_helical_dom_sf"/>
</dbReference>
<evidence type="ECO:0000256" key="4">
    <source>
        <dbReference type="PROSITE-ProRule" id="PRU00339"/>
    </source>
</evidence>
<dbReference type="AlphaFoldDB" id="A0A9P0CW85"/>
<dbReference type="PROSITE" id="PS50293">
    <property type="entry name" value="TPR_REGION"/>
    <property type="match status" value="1"/>
</dbReference>
<proteinExistence type="inferred from homology"/>
<keyword evidence="2" id="KW-0677">Repeat</keyword>
<dbReference type="InterPro" id="IPR019734">
    <property type="entry name" value="TPR_rpt"/>
</dbReference>
<feature type="domain" description="Tetratricopeptide repeat protein 21A/21B C-terminal ARM" evidence="5">
    <location>
        <begin position="414"/>
        <end position="626"/>
    </location>
</feature>
<gene>
    <name evidence="8" type="ORF">PSYICH_LOCUS10648</name>
</gene>